<evidence type="ECO:0000313" key="4">
    <source>
        <dbReference type="Proteomes" id="UP000095743"/>
    </source>
</evidence>
<dbReference type="Pfam" id="PF03816">
    <property type="entry name" value="LytR_cpsA_psr"/>
    <property type="match status" value="1"/>
</dbReference>
<dbReference type="EMBL" id="CP017269">
    <property type="protein sequence ID" value="AOT71855.1"/>
    <property type="molecule type" value="Genomic_DNA"/>
</dbReference>
<dbReference type="STRING" id="1424294.Gferi_21350"/>
<dbReference type="InterPro" id="IPR004474">
    <property type="entry name" value="LytR_CpsA_psr"/>
</dbReference>
<dbReference type="NCBIfam" id="TIGR00350">
    <property type="entry name" value="lytR_cpsA_psr"/>
    <property type="match status" value="1"/>
</dbReference>
<sequence length="246" mass="27972">MTENQTNILLIGVDGSEQMRTDTLMLLSLNKTNNSLAVLSIPRNTLITSDKQDNKISNLMTDGDAQKIIDAVTNHLEIPVNYYARINFEGFRNIIDILGGVEFNVPVDMLYDDPAQNLYISLKKGLQILDGEKAEHLVRYRAGYPEGDIARVRMQQNFITELIKQKFDTKYFAEISGLYNELSKNVVTNYPSVKIAEDMKALNKININEIETFILPGTTELRQTTLYFVVNDAELKNLIEQKFALK</sequence>
<proteinExistence type="inferred from homology"/>
<dbReference type="AlphaFoldDB" id="A0A1D8GLR0"/>
<gene>
    <name evidence="3" type="ORF">Gferi_21350</name>
</gene>
<dbReference type="PANTHER" id="PTHR33392:SF6">
    <property type="entry name" value="POLYISOPRENYL-TEICHOIC ACID--PEPTIDOGLYCAN TEICHOIC ACID TRANSFERASE TAGU"/>
    <property type="match status" value="1"/>
</dbReference>
<evidence type="ECO:0000259" key="2">
    <source>
        <dbReference type="Pfam" id="PF03816"/>
    </source>
</evidence>
<feature type="domain" description="Cell envelope-related transcriptional attenuator" evidence="2">
    <location>
        <begin position="20"/>
        <end position="165"/>
    </location>
</feature>
<dbReference type="RefSeq" id="WP_069980119.1">
    <property type="nucleotide sequence ID" value="NZ_CP017269.1"/>
</dbReference>
<organism evidence="3 4">
    <name type="scientific">Geosporobacter ferrireducens</name>
    <dbReference type="NCBI Taxonomy" id="1424294"/>
    <lineage>
        <taxon>Bacteria</taxon>
        <taxon>Bacillati</taxon>
        <taxon>Bacillota</taxon>
        <taxon>Clostridia</taxon>
        <taxon>Peptostreptococcales</taxon>
        <taxon>Thermotaleaceae</taxon>
        <taxon>Geosporobacter</taxon>
    </lineage>
</organism>
<keyword evidence="4" id="KW-1185">Reference proteome</keyword>
<dbReference type="Gene3D" id="3.40.630.190">
    <property type="entry name" value="LCP protein"/>
    <property type="match status" value="1"/>
</dbReference>
<dbReference type="InterPro" id="IPR050922">
    <property type="entry name" value="LytR/CpsA/Psr_CW_biosynth"/>
</dbReference>
<dbReference type="Proteomes" id="UP000095743">
    <property type="component" value="Chromosome"/>
</dbReference>
<comment type="similarity">
    <text evidence="1">Belongs to the LytR/CpsA/Psr (LCP) family.</text>
</comment>
<accession>A0A1D8GLR0</accession>
<reference evidence="3 4" key="1">
    <citation type="submission" date="2016-09" db="EMBL/GenBank/DDBJ databases">
        <title>Genomic analysis reveals versatility of anaerobic energy metabolism of Geosporobacter ferrireducens IRF9 of phylum Firmicutes.</title>
        <authorList>
            <person name="Kim S.-J."/>
        </authorList>
    </citation>
    <scope>NUCLEOTIDE SEQUENCE [LARGE SCALE GENOMIC DNA]</scope>
    <source>
        <strain evidence="3 4">IRF9</strain>
    </source>
</reference>
<dbReference type="PANTHER" id="PTHR33392">
    <property type="entry name" value="POLYISOPRENYL-TEICHOIC ACID--PEPTIDOGLYCAN TEICHOIC ACID TRANSFERASE TAGU"/>
    <property type="match status" value="1"/>
</dbReference>
<dbReference type="OrthoDB" id="305468at2"/>
<evidence type="ECO:0000256" key="1">
    <source>
        <dbReference type="ARBA" id="ARBA00006068"/>
    </source>
</evidence>
<protein>
    <recommendedName>
        <fullName evidence="2">Cell envelope-related transcriptional attenuator domain-containing protein</fullName>
    </recommendedName>
</protein>
<dbReference type="KEGG" id="gfe:Gferi_21350"/>
<name>A0A1D8GLR0_9FIRM</name>
<evidence type="ECO:0000313" key="3">
    <source>
        <dbReference type="EMBL" id="AOT71855.1"/>
    </source>
</evidence>